<dbReference type="Pfam" id="PF00069">
    <property type="entry name" value="Pkinase"/>
    <property type="match status" value="1"/>
</dbReference>
<dbReference type="InterPro" id="IPR017441">
    <property type="entry name" value="Protein_kinase_ATP_BS"/>
</dbReference>
<keyword evidence="2" id="KW-0808">Transferase</keyword>
<evidence type="ECO:0000256" key="5">
    <source>
        <dbReference type="ARBA" id="ARBA00022840"/>
    </source>
</evidence>
<evidence type="ECO:0000256" key="6">
    <source>
        <dbReference type="PROSITE-ProRule" id="PRU10141"/>
    </source>
</evidence>
<dbReference type="EMBL" id="JAFIMR010000017">
    <property type="protein sequence ID" value="KAI1868193.1"/>
    <property type="molecule type" value="Genomic_DNA"/>
</dbReference>
<sequence>MTDTASMTSLPYTDGEAEGNGLLVDGSPSGLERIHDYEPGGHHPVHLGSMLHDRYKVIHKLGSGGYANVWLCQDTLSKMPKYCALKIIMAEGSTGECPELRINQLQDFGLDPDSLSGHFCLPLDQFEINGPNGLHYAFSYPVLGPRVSRLINIANSEDPGAPLRKMCLQVTQAMSTLHEQGICHGDFRPANILAHILRLDHLSEDDLLTLIGRPETVKVLAASGDEHALPGAPHYLVYPIDWDKVAESITGKDLILAKACVTDFGESFNITEPTENLGIPQLYCSPEYVLDRKVGLGCDLWALGCTLFEIRTGRRLFDTFDDDPDEYLCKVAMILGKMPEPWWSEVWEARKQFFKDDADEAGKVVEVQRDVNTGASNSGNEQNRAGWPQPVAVQQEPRSLQDSLSSGLFIGSRYCPDGIHRAMPKEEIDIFSDLLSKLLVFCPEDRLTASQALEHQFFKV</sequence>
<dbReference type="GO" id="GO:0005634">
    <property type="term" value="C:nucleus"/>
    <property type="evidence" value="ECO:0007669"/>
    <property type="project" value="TreeGrafter"/>
</dbReference>
<name>A0A9P9WKA8_9PEZI</name>
<evidence type="ECO:0000256" key="1">
    <source>
        <dbReference type="ARBA" id="ARBA00022527"/>
    </source>
</evidence>
<dbReference type="InterPro" id="IPR000719">
    <property type="entry name" value="Prot_kinase_dom"/>
</dbReference>
<comment type="caution">
    <text evidence="8">The sequence shown here is derived from an EMBL/GenBank/DDBJ whole genome shotgun (WGS) entry which is preliminary data.</text>
</comment>
<dbReference type="SUPFAM" id="SSF56112">
    <property type="entry name" value="Protein kinase-like (PK-like)"/>
    <property type="match status" value="1"/>
</dbReference>
<dbReference type="InterPro" id="IPR051175">
    <property type="entry name" value="CLK_kinases"/>
</dbReference>
<gene>
    <name evidence="8" type="ORF">JX265_007016</name>
</gene>
<protein>
    <recommendedName>
        <fullName evidence="7">Protein kinase domain-containing protein</fullName>
    </recommendedName>
</protein>
<dbReference type="GO" id="GO:0004674">
    <property type="term" value="F:protein serine/threonine kinase activity"/>
    <property type="evidence" value="ECO:0007669"/>
    <property type="project" value="UniProtKB-KW"/>
</dbReference>
<keyword evidence="5 6" id="KW-0067">ATP-binding</keyword>
<keyword evidence="4" id="KW-0418">Kinase</keyword>
<reference evidence="8" key="1">
    <citation type="submission" date="2021-03" db="EMBL/GenBank/DDBJ databases">
        <title>Revisited historic fungal species revealed as producer of novel bioactive compounds through whole genome sequencing and comparative genomics.</title>
        <authorList>
            <person name="Vignolle G.A."/>
            <person name="Hochenegger N."/>
            <person name="Mach R.L."/>
            <person name="Mach-Aigner A.R."/>
            <person name="Javad Rahimi M."/>
            <person name="Salim K.A."/>
            <person name="Chan C.M."/>
            <person name="Lim L.B.L."/>
            <person name="Cai F."/>
            <person name="Druzhinina I.S."/>
            <person name="U'Ren J.M."/>
            <person name="Derntl C."/>
        </authorList>
    </citation>
    <scope>NUCLEOTIDE SEQUENCE</scope>
    <source>
        <strain evidence="8">TUCIM 5799</strain>
    </source>
</reference>
<proteinExistence type="predicted"/>
<evidence type="ECO:0000256" key="2">
    <source>
        <dbReference type="ARBA" id="ARBA00022679"/>
    </source>
</evidence>
<dbReference type="InterPro" id="IPR011009">
    <property type="entry name" value="Kinase-like_dom_sf"/>
</dbReference>
<keyword evidence="3 6" id="KW-0547">Nucleotide-binding</keyword>
<dbReference type="Gene3D" id="3.30.200.20">
    <property type="entry name" value="Phosphorylase Kinase, domain 1"/>
    <property type="match status" value="1"/>
</dbReference>
<dbReference type="PANTHER" id="PTHR45646">
    <property type="entry name" value="SERINE/THREONINE-PROTEIN KINASE DOA-RELATED"/>
    <property type="match status" value="1"/>
</dbReference>
<organism evidence="8 9">
    <name type="scientific">Neoarthrinium moseri</name>
    <dbReference type="NCBI Taxonomy" id="1658444"/>
    <lineage>
        <taxon>Eukaryota</taxon>
        <taxon>Fungi</taxon>
        <taxon>Dikarya</taxon>
        <taxon>Ascomycota</taxon>
        <taxon>Pezizomycotina</taxon>
        <taxon>Sordariomycetes</taxon>
        <taxon>Xylariomycetidae</taxon>
        <taxon>Amphisphaeriales</taxon>
        <taxon>Apiosporaceae</taxon>
        <taxon>Neoarthrinium</taxon>
    </lineage>
</organism>
<dbReference type="Proteomes" id="UP000829685">
    <property type="component" value="Unassembled WGS sequence"/>
</dbReference>
<feature type="binding site" evidence="6">
    <location>
        <position position="86"/>
    </location>
    <ligand>
        <name>ATP</name>
        <dbReference type="ChEBI" id="CHEBI:30616"/>
    </ligand>
</feature>
<dbReference type="GO" id="GO:0005524">
    <property type="term" value="F:ATP binding"/>
    <property type="evidence" value="ECO:0007669"/>
    <property type="project" value="UniProtKB-UniRule"/>
</dbReference>
<keyword evidence="9" id="KW-1185">Reference proteome</keyword>
<evidence type="ECO:0000256" key="3">
    <source>
        <dbReference type="ARBA" id="ARBA00022741"/>
    </source>
</evidence>
<dbReference type="Gene3D" id="1.10.510.10">
    <property type="entry name" value="Transferase(Phosphotransferase) domain 1"/>
    <property type="match status" value="1"/>
</dbReference>
<evidence type="ECO:0000313" key="9">
    <source>
        <dbReference type="Proteomes" id="UP000829685"/>
    </source>
</evidence>
<evidence type="ECO:0000256" key="4">
    <source>
        <dbReference type="ARBA" id="ARBA00022777"/>
    </source>
</evidence>
<dbReference type="SMART" id="SM00220">
    <property type="entry name" value="S_TKc"/>
    <property type="match status" value="1"/>
</dbReference>
<dbReference type="PANTHER" id="PTHR45646:SF11">
    <property type="entry name" value="SERINE_THREONINE-PROTEIN KINASE DOA"/>
    <property type="match status" value="1"/>
</dbReference>
<accession>A0A9P9WKA8</accession>
<feature type="domain" description="Protein kinase" evidence="7">
    <location>
        <begin position="55"/>
        <end position="458"/>
    </location>
</feature>
<keyword evidence="1" id="KW-0723">Serine/threonine-protein kinase</keyword>
<dbReference type="AlphaFoldDB" id="A0A9P9WKA8"/>
<dbReference type="PROSITE" id="PS00107">
    <property type="entry name" value="PROTEIN_KINASE_ATP"/>
    <property type="match status" value="1"/>
</dbReference>
<dbReference type="GO" id="GO:0043484">
    <property type="term" value="P:regulation of RNA splicing"/>
    <property type="evidence" value="ECO:0007669"/>
    <property type="project" value="TreeGrafter"/>
</dbReference>
<dbReference type="PROSITE" id="PS50011">
    <property type="entry name" value="PROTEIN_KINASE_DOM"/>
    <property type="match status" value="1"/>
</dbReference>
<evidence type="ECO:0000313" key="8">
    <source>
        <dbReference type="EMBL" id="KAI1868193.1"/>
    </source>
</evidence>
<evidence type="ECO:0000259" key="7">
    <source>
        <dbReference type="PROSITE" id="PS50011"/>
    </source>
</evidence>